<accession>A0A0N5CTG1</accession>
<protein>
    <submittedName>
        <fullName evidence="6">DNA_pol_B_exo1 domain-containing protein</fullName>
    </submittedName>
</protein>
<dbReference type="GO" id="GO:0003887">
    <property type="term" value="F:DNA-directed DNA polymerase activity"/>
    <property type="evidence" value="ECO:0007669"/>
    <property type="project" value="UniProtKB-EC"/>
</dbReference>
<evidence type="ECO:0000256" key="1">
    <source>
        <dbReference type="ARBA" id="ARBA00049244"/>
    </source>
</evidence>
<dbReference type="GO" id="GO:0016035">
    <property type="term" value="C:zeta DNA polymerase complex"/>
    <property type="evidence" value="ECO:0007669"/>
    <property type="project" value="InterPro"/>
</dbReference>
<dbReference type="SUPFAM" id="SSF53098">
    <property type="entry name" value="Ribonuclease H-like"/>
    <property type="match status" value="1"/>
</dbReference>
<dbReference type="InterPro" id="IPR030559">
    <property type="entry name" value="PolZ_Rev3"/>
</dbReference>
<comment type="catalytic activity">
    <reaction evidence="1">
        <text>DNA(n) + a 2'-deoxyribonucleoside 5'-triphosphate = DNA(n+1) + diphosphate</text>
        <dbReference type="Rhea" id="RHEA:22508"/>
        <dbReference type="Rhea" id="RHEA-COMP:17339"/>
        <dbReference type="Rhea" id="RHEA-COMP:17340"/>
        <dbReference type="ChEBI" id="CHEBI:33019"/>
        <dbReference type="ChEBI" id="CHEBI:61560"/>
        <dbReference type="ChEBI" id="CHEBI:173112"/>
        <dbReference type="EC" id="2.7.7.7"/>
    </reaction>
</comment>
<evidence type="ECO:0000313" key="5">
    <source>
        <dbReference type="Proteomes" id="UP000276776"/>
    </source>
</evidence>
<evidence type="ECO:0000259" key="2">
    <source>
        <dbReference type="Pfam" id="PF24055"/>
    </source>
</evidence>
<reference evidence="6" key="1">
    <citation type="submission" date="2017-02" db="UniProtKB">
        <authorList>
            <consortium name="WormBaseParasite"/>
        </authorList>
    </citation>
    <scope>IDENTIFICATION</scope>
</reference>
<feature type="domain" description="DNA polymerase delta/zeta catalytic subunit N-terminal" evidence="2">
    <location>
        <begin position="52"/>
        <end position="126"/>
    </location>
</feature>
<dbReference type="AlphaFoldDB" id="A0A0N5CTG1"/>
<reference evidence="4 5" key="2">
    <citation type="submission" date="2018-11" db="EMBL/GenBank/DDBJ databases">
        <authorList>
            <consortium name="Pathogen Informatics"/>
        </authorList>
    </citation>
    <scope>NUCLEOTIDE SEQUENCE [LARGE SCALE GENOMIC DNA]</scope>
</reference>
<dbReference type="STRING" id="103827.A0A0N5CTG1"/>
<feature type="domain" description="DNA polymerase zeta catalytic subunit N-terminal" evidence="3">
    <location>
        <begin position="3"/>
        <end position="51"/>
    </location>
</feature>
<dbReference type="PANTHER" id="PTHR45812">
    <property type="entry name" value="DNA POLYMERASE ZETA CATALYTIC SUBUNIT"/>
    <property type="match status" value="1"/>
</dbReference>
<proteinExistence type="predicted"/>
<dbReference type="GO" id="GO:0042276">
    <property type="term" value="P:error-prone translesion synthesis"/>
    <property type="evidence" value="ECO:0007669"/>
    <property type="project" value="TreeGrafter"/>
</dbReference>
<dbReference type="PANTHER" id="PTHR45812:SF1">
    <property type="entry name" value="DNA POLYMERASE ZETA CATALYTIC SUBUNIT"/>
    <property type="match status" value="1"/>
</dbReference>
<keyword evidence="5" id="KW-1185">Reference proteome</keyword>
<dbReference type="Gene3D" id="3.30.342.10">
    <property type="entry name" value="DNA Polymerase, chain B, domain 1"/>
    <property type="match status" value="1"/>
</dbReference>
<dbReference type="GO" id="GO:0000724">
    <property type="term" value="P:double-strand break repair via homologous recombination"/>
    <property type="evidence" value="ECO:0007669"/>
    <property type="project" value="TreeGrafter"/>
</dbReference>
<name>A0A0N5CTG1_THECL</name>
<dbReference type="Pfam" id="PF24055">
    <property type="entry name" value="POL3_N"/>
    <property type="match status" value="1"/>
</dbReference>
<evidence type="ECO:0000259" key="3">
    <source>
        <dbReference type="Pfam" id="PF24065"/>
    </source>
</evidence>
<evidence type="ECO:0000313" key="6">
    <source>
        <dbReference type="WBParaSite" id="TCLT_0000352101-mRNA-1"/>
    </source>
</evidence>
<dbReference type="Proteomes" id="UP000276776">
    <property type="component" value="Unassembled WGS sequence"/>
</dbReference>
<sequence length="130" mass="15224">MNLTVRNVICDYYVEKPNGYSRPHLKTSAKVPVIRMFGILETGQKCCMHVHGVFPYIIIRTGLQFTPEYASLLCSKLEAIVLQNYRRPKFNIDFAIYEIKPIIVKSLYGYNKNDEHFVQILCYNSFYARM</sequence>
<dbReference type="GO" id="GO:0005634">
    <property type="term" value="C:nucleus"/>
    <property type="evidence" value="ECO:0007669"/>
    <property type="project" value="TreeGrafter"/>
</dbReference>
<gene>
    <name evidence="4" type="ORF">TCLT_LOCUS3512</name>
</gene>
<organism evidence="6">
    <name type="scientific">Thelazia callipaeda</name>
    <name type="common">Oriental eyeworm</name>
    <name type="synonym">Parasitic nematode</name>
    <dbReference type="NCBI Taxonomy" id="103827"/>
    <lineage>
        <taxon>Eukaryota</taxon>
        <taxon>Metazoa</taxon>
        <taxon>Ecdysozoa</taxon>
        <taxon>Nematoda</taxon>
        <taxon>Chromadorea</taxon>
        <taxon>Rhabditida</taxon>
        <taxon>Spirurina</taxon>
        <taxon>Spiruromorpha</taxon>
        <taxon>Thelazioidea</taxon>
        <taxon>Thelaziidae</taxon>
        <taxon>Thelazia</taxon>
    </lineage>
</organism>
<dbReference type="WBParaSite" id="TCLT_0000352101-mRNA-1">
    <property type="protein sequence ID" value="TCLT_0000352101-mRNA-1"/>
    <property type="gene ID" value="TCLT_0000352101"/>
</dbReference>
<dbReference type="InterPro" id="IPR056447">
    <property type="entry name" value="REV3_N"/>
</dbReference>
<dbReference type="OMA" id="ICDYYVE"/>
<dbReference type="EMBL" id="UYYF01001651">
    <property type="protein sequence ID" value="VDN00029.1"/>
    <property type="molecule type" value="Genomic_DNA"/>
</dbReference>
<dbReference type="InterPro" id="IPR056435">
    <property type="entry name" value="DPOD/Z_N"/>
</dbReference>
<dbReference type="OrthoDB" id="2414538at2759"/>
<evidence type="ECO:0000313" key="4">
    <source>
        <dbReference type="EMBL" id="VDN00029.1"/>
    </source>
</evidence>
<dbReference type="Pfam" id="PF24065">
    <property type="entry name" value="REV3_N"/>
    <property type="match status" value="1"/>
</dbReference>
<dbReference type="InterPro" id="IPR012337">
    <property type="entry name" value="RNaseH-like_sf"/>
</dbReference>